<keyword evidence="8" id="KW-0798">TonB box</keyword>
<organism evidence="14 15">
    <name type="scientific">Haliea salexigens</name>
    <dbReference type="NCBI Taxonomy" id="287487"/>
    <lineage>
        <taxon>Bacteria</taxon>
        <taxon>Pseudomonadati</taxon>
        <taxon>Pseudomonadota</taxon>
        <taxon>Gammaproteobacteria</taxon>
        <taxon>Cellvibrionales</taxon>
        <taxon>Halieaceae</taxon>
        <taxon>Haliea</taxon>
    </lineage>
</organism>
<feature type="chain" id="PRO_5017816901" evidence="12">
    <location>
        <begin position="26"/>
        <end position="113"/>
    </location>
</feature>
<name>A0A3C1KID5_9GAMM</name>
<keyword evidence="5 11" id="KW-0812">Transmembrane</keyword>
<keyword evidence="10 11" id="KW-0998">Cell outer membrane</keyword>
<comment type="similarity">
    <text evidence="11">Belongs to the TonB-dependent receptor family.</text>
</comment>
<feature type="domain" description="TonB-dependent receptor plug" evidence="13">
    <location>
        <begin position="42"/>
        <end position="112"/>
    </location>
</feature>
<accession>A0A3C1KID5</accession>
<evidence type="ECO:0000256" key="12">
    <source>
        <dbReference type="SAM" id="SignalP"/>
    </source>
</evidence>
<proteinExistence type="inferred from homology"/>
<dbReference type="GO" id="GO:0006826">
    <property type="term" value="P:iron ion transport"/>
    <property type="evidence" value="ECO:0007669"/>
    <property type="project" value="UniProtKB-KW"/>
</dbReference>
<dbReference type="InterPro" id="IPR012910">
    <property type="entry name" value="Plug_dom"/>
</dbReference>
<dbReference type="SUPFAM" id="SSF56935">
    <property type="entry name" value="Porins"/>
    <property type="match status" value="1"/>
</dbReference>
<keyword evidence="9 11" id="KW-0472">Membrane</keyword>
<dbReference type="Proteomes" id="UP000259273">
    <property type="component" value="Unassembled WGS sequence"/>
</dbReference>
<keyword evidence="12" id="KW-0732">Signal</keyword>
<evidence type="ECO:0000256" key="9">
    <source>
        <dbReference type="ARBA" id="ARBA00023136"/>
    </source>
</evidence>
<keyword evidence="7" id="KW-0406">Ion transport</keyword>
<evidence type="ECO:0000256" key="2">
    <source>
        <dbReference type="ARBA" id="ARBA00022448"/>
    </source>
</evidence>
<dbReference type="EMBL" id="DMND01000002">
    <property type="protein sequence ID" value="HAN26144.1"/>
    <property type="molecule type" value="Genomic_DNA"/>
</dbReference>
<evidence type="ECO:0000256" key="6">
    <source>
        <dbReference type="ARBA" id="ARBA00023004"/>
    </source>
</evidence>
<feature type="signal peptide" evidence="12">
    <location>
        <begin position="1"/>
        <end position="25"/>
    </location>
</feature>
<comment type="subcellular location">
    <subcellularLocation>
        <location evidence="1 11">Cell outer membrane</location>
        <topology evidence="1 11">Multi-pass membrane protein</topology>
    </subcellularLocation>
</comment>
<gene>
    <name evidence="14" type="ORF">DCP75_00115</name>
</gene>
<dbReference type="PANTHER" id="PTHR32552">
    <property type="entry name" value="FERRICHROME IRON RECEPTOR-RELATED"/>
    <property type="match status" value="1"/>
</dbReference>
<keyword evidence="6" id="KW-0408">Iron</keyword>
<dbReference type="InterPro" id="IPR039426">
    <property type="entry name" value="TonB-dep_rcpt-like"/>
</dbReference>
<dbReference type="AlphaFoldDB" id="A0A3C1KID5"/>
<keyword evidence="2 11" id="KW-0813">Transport</keyword>
<dbReference type="GO" id="GO:0009279">
    <property type="term" value="C:cell outer membrane"/>
    <property type="evidence" value="ECO:0007669"/>
    <property type="project" value="UniProtKB-SubCell"/>
</dbReference>
<dbReference type="Pfam" id="PF07715">
    <property type="entry name" value="Plug"/>
    <property type="match status" value="1"/>
</dbReference>
<keyword evidence="3 11" id="KW-1134">Transmembrane beta strand</keyword>
<reference evidence="14 15" key="1">
    <citation type="journal article" date="2018" name="Nat. Biotechnol.">
        <title>A standardized bacterial taxonomy based on genome phylogeny substantially revises the tree of life.</title>
        <authorList>
            <person name="Parks D.H."/>
            <person name="Chuvochina M."/>
            <person name="Waite D.W."/>
            <person name="Rinke C."/>
            <person name="Skarshewski A."/>
            <person name="Chaumeil P.A."/>
            <person name="Hugenholtz P."/>
        </authorList>
    </citation>
    <scope>NUCLEOTIDE SEQUENCE [LARGE SCALE GENOMIC DNA]</scope>
    <source>
        <strain evidence="14">UBA9158</strain>
    </source>
</reference>
<evidence type="ECO:0000313" key="14">
    <source>
        <dbReference type="EMBL" id="HAN26144.1"/>
    </source>
</evidence>
<evidence type="ECO:0000259" key="13">
    <source>
        <dbReference type="Pfam" id="PF07715"/>
    </source>
</evidence>
<keyword evidence="14" id="KW-0675">Receptor</keyword>
<sequence>MAFHFRKAPLVAALTVLTAAPLVYSQQLEEVIVTAQKRAESLQDVPISVSAIQGEQLQSAGIPNMQALSDYVPNLYVAAASVNTNIYLRGVGSGNNQGFEQSVGMYIDGIYMG</sequence>
<keyword evidence="4" id="KW-0410">Iron transport</keyword>
<evidence type="ECO:0000256" key="4">
    <source>
        <dbReference type="ARBA" id="ARBA00022496"/>
    </source>
</evidence>
<evidence type="ECO:0000256" key="8">
    <source>
        <dbReference type="ARBA" id="ARBA00023077"/>
    </source>
</evidence>
<dbReference type="PROSITE" id="PS52016">
    <property type="entry name" value="TONB_DEPENDENT_REC_3"/>
    <property type="match status" value="1"/>
</dbReference>
<dbReference type="InterPro" id="IPR036942">
    <property type="entry name" value="Beta-barrel_TonB_sf"/>
</dbReference>
<comment type="caution">
    <text evidence="14">The sequence shown here is derived from an EMBL/GenBank/DDBJ whole genome shotgun (WGS) entry which is preliminary data.</text>
</comment>
<evidence type="ECO:0000256" key="11">
    <source>
        <dbReference type="PROSITE-ProRule" id="PRU01360"/>
    </source>
</evidence>
<dbReference type="Gene3D" id="2.40.170.20">
    <property type="entry name" value="TonB-dependent receptor, beta-barrel domain"/>
    <property type="match status" value="1"/>
</dbReference>
<protein>
    <submittedName>
        <fullName evidence="14">TonB-dependent receptor</fullName>
    </submittedName>
</protein>
<evidence type="ECO:0000256" key="1">
    <source>
        <dbReference type="ARBA" id="ARBA00004571"/>
    </source>
</evidence>
<dbReference type="PANTHER" id="PTHR32552:SF81">
    <property type="entry name" value="TONB-DEPENDENT OUTER MEMBRANE RECEPTOR"/>
    <property type="match status" value="1"/>
</dbReference>
<evidence type="ECO:0000256" key="3">
    <source>
        <dbReference type="ARBA" id="ARBA00022452"/>
    </source>
</evidence>
<evidence type="ECO:0000256" key="5">
    <source>
        <dbReference type="ARBA" id="ARBA00022692"/>
    </source>
</evidence>
<feature type="non-terminal residue" evidence="14">
    <location>
        <position position="113"/>
    </location>
</feature>
<evidence type="ECO:0000256" key="7">
    <source>
        <dbReference type="ARBA" id="ARBA00023065"/>
    </source>
</evidence>
<evidence type="ECO:0000313" key="15">
    <source>
        <dbReference type="Proteomes" id="UP000259273"/>
    </source>
</evidence>
<evidence type="ECO:0000256" key="10">
    <source>
        <dbReference type="ARBA" id="ARBA00023237"/>
    </source>
</evidence>